<comment type="caution">
    <text evidence="1">The sequence shown here is derived from an EMBL/GenBank/DDBJ whole genome shotgun (WGS) entry which is preliminary data.</text>
</comment>
<protein>
    <submittedName>
        <fullName evidence="1">664_t:CDS:1</fullName>
    </submittedName>
</protein>
<sequence length="53" mass="6016">MLQETSNNAQDLPKLNIDEVAMIENNLILFESFIEAIKHDYKNGGPQLQNALE</sequence>
<feature type="non-terminal residue" evidence="1">
    <location>
        <position position="53"/>
    </location>
</feature>
<name>A0ACA9KT87_9GLOM</name>
<gene>
    <name evidence="1" type="ORF">DHETER_LOCUS2495</name>
</gene>
<dbReference type="EMBL" id="CAJVPU010001834">
    <property type="protein sequence ID" value="CAG8489570.1"/>
    <property type="molecule type" value="Genomic_DNA"/>
</dbReference>
<organism evidence="1 2">
    <name type="scientific">Dentiscutata heterogama</name>
    <dbReference type="NCBI Taxonomy" id="1316150"/>
    <lineage>
        <taxon>Eukaryota</taxon>
        <taxon>Fungi</taxon>
        <taxon>Fungi incertae sedis</taxon>
        <taxon>Mucoromycota</taxon>
        <taxon>Glomeromycotina</taxon>
        <taxon>Glomeromycetes</taxon>
        <taxon>Diversisporales</taxon>
        <taxon>Gigasporaceae</taxon>
        <taxon>Dentiscutata</taxon>
    </lineage>
</organism>
<reference evidence="1" key="1">
    <citation type="submission" date="2021-06" db="EMBL/GenBank/DDBJ databases">
        <authorList>
            <person name="Kallberg Y."/>
            <person name="Tangrot J."/>
            <person name="Rosling A."/>
        </authorList>
    </citation>
    <scope>NUCLEOTIDE SEQUENCE</scope>
    <source>
        <strain evidence="1">IL203A</strain>
    </source>
</reference>
<keyword evidence="2" id="KW-1185">Reference proteome</keyword>
<proteinExistence type="predicted"/>
<dbReference type="Proteomes" id="UP000789702">
    <property type="component" value="Unassembled WGS sequence"/>
</dbReference>
<evidence type="ECO:0000313" key="1">
    <source>
        <dbReference type="EMBL" id="CAG8489570.1"/>
    </source>
</evidence>
<evidence type="ECO:0000313" key="2">
    <source>
        <dbReference type="Proteomes" id="UP000789702"/>
    </source>
</evidence>
<accession>A0ACA9KT87</accession>